<name>A0AAE1FM17_PETCI</name>
<sequence length="87" mass="9610">MTAAQHLASSHLGPLADSEGVLASLTASDRTAWTNEMDEGSRPFEMHWVSTENKKSNSWPRDPPPDGYRDIPFAQTVIGERVTDLRA</sequence>
<protein>
    <submittedName>
        <fullName evidence="2">Uncharacterized protein</fullName>
    </submittedName>
</protein>
<dbReference type="Proteomes" id="UP001286313">
    <property type="component" value="Unassembled WGS sequence"/>
</dbReference>
<organism evidence="2 3">
    <name type="scientific">Petrolisthes cinctipes</name>
    <name type="common">Flat porcelain crab</name>
    <dbReference type="NCBI Taxonomy" id="88211"/>
    <lineage>
        <taxon>Eukaryota</taxon>
        <taxon>Metazoa</taxon>
        <taxon>Ecdysozoa</taxon>
        <taxon>Arthropoda</taxon>
        <taxon>Crustacea</taxon>
        <taxon>Multicrustacea</taxon>
        <taxon>Malacostraca</taxon>
        <taxon>Eumalacostraca</taxon>
        <taxon>Eucarida</taxon>
        <taxon>Decapoda</taxon>
        <taxon>Pleocyemata</taxon>
        <taxon>Anomura</taxon>
        <taxon>Galatheoidea</taxon>
        <taxon>Porcellanidae</taxon>
        <taxon>Petrolisthes</taxon>
    </lineage>
</organism>
<reference evidence="2" key="1">
    <citation type="submission" date="2023-10" db="EMBL/GenBank/DDBJ databases">
        <title>Genome assemblies of two species of porcelain crab, Petrolisthes cinctipes and Petrolisthes manimaculis (Anomura: Porcellanidae).</title>
        <authorList>
            <person name="Angst P."/>
        </authorList>
    </citation>
    <scope>NUCLEOTIDE SEQUENCE</scope>
    <source>
        <strain evidence="2">PB745_01</strain>
        <tissue evidence="2">Gill</tissue>
    </source>
</reference>
<comment type="caution">
    <text evidence="2">The sequence shown here is derived from an EMBL/GenBank/DDBJ whole genome shotgun (WGS) entry which is preliminary data.</text>
</comment>
<evidence type="ECO:0000313" key="3">
    <source>
        <dbReference type="Proteomes" id="UP001286313"/>
    </source>
</evidence>
<dbReference type="AlphaFoldDB" id="A0AAE1FM17"/>
<proteinExistence type="predicted"/>
<feature type="region of interest" description="Disordered" evidence="1">
    <location>
        <begin position="52"/>
        <end position="71"/>
    </location>
</feature>
<keyword evidence="3" id="KW-1185">Reference proteome</keyword>
<evidence type="ECO:0000256" key="1">
    <source>
        <dbReference type="SAM" id="MobiDB-lite"/>
    </source>
</evidence>
<gene>
    <name evidence="2" type="ORF">Pcinc_019487</name>
</gene>
<accession>A0AAE1FM17</accession>
<dbReference type="EMBL" id="JAWQEG010001936">
    <property type="protein sequence ID" value="KAK3875657.1"/>
    <property type="molecule type" value="Genomic_DNA"/>
</dbReference>
<evidence type="ECO:0000313" key="2">
    <source>
        <dbReference type="EMBL" id="KAK3875657.1"/>
    </source>
</evidence>